<keyword evidence="3" id="KW-1185">Reference proteome</keyword>
<feature type="coiled-coil region" evidence="1">
    <location>
        <begin position="33"/>
        <end position="74"/>
    </location>
</feature>
<evidence type="ECO:0000313" key="2">
    <source>
        <dbReference type="EMBL" id="MCJ2376742.1"/>
    </source>
</evidence>
<evidence type="ECO:0000313" key="3">
    <source>
        <dbReference type="Proteomes" id="UP001139488"/>
    </source>
</evidence>
<keyword evidence="1" id="KW-0175">Coiled coil</keyword>
<comment type="caution">
    <text evidence="2">The sequence shown here is derived from an EMBL/GenBank/DDBJ whole genome shotgun (WGS) entry which is preliminary data.</text>
</comment>
<name>A0A9X1W9B6_9VIBR</name>
<reference evidence="2" key="1">
    <citation type="submission" date="2021-11" db="EMBL/GenBank/DDBJ databases">
        <title>Vibrio ZSDE26 sp. nov. and Vibrio ZSDZ34 sp. nov., isolated from coastal seawater in Qingdao.</title>
        <authorList>
            <person name="Zhang P."/>
        </authorList>
    </citation>
    <scope>NUCLEOTIDE SEQUENCE</scope>
    <source>
        <strain evidence="2">ZSDZ34</strain>
    </source>
</reference>
<accession>A0A9X1W9B6</accession>
<dbReference type="EMBL" id="JAJNNZ010000004">
    <property type="protein sequence ID" value="MCJ2376742.1"/>
    <property type="molecule type" value="Genomic_DNA"/>
</dbReference>
<dbReference type="RefSeq" id="WP_244356586.1">
    <property type="nucleotide sequence ID" value="NZ_JAJNNZ010000004.1"/>
</dbReference>
<dbReference type="AlphaFoldDB" id="A0A9X1W9B6"/>
<proteinExistence type="predicted"/>
<evidence type="ECO:0000256" key="1">
    <source>
        <dbReference type="SAM" id="Coils"/>
    </source>
</evidence>
<protein>
    <submittedName>
        <fullName evidence="2">Uncharacterized protein</fullName>
    </submittedName>
</protein>
<organism evidence="2 3">
    <name type="scientific">Vibrio gelatinilyticus</name>
    <dbReference type="NCBI Taxonomy" id="2893468"/>
    <lineage>
        <taxon>Bacteria</taxon>
        <taxon>Pseudomonadati</taxon>
        <taxon>Pseudomonadota</taxon>
        <taxon>Gammaproteobacteria</taxon>
        <taxon>Vibrionales</taxon>
        <taxon>Vibrionaceae</taxon>
        <taxon>Vibrio</taxon>
    </lineage>
</organism>
<dbReference type="Proteomes" id="UP001139488">
    <property type="component" value="Unassembled WGS sequence"/>
</dbReference>
<sequence>MPDIATIGAALSSIKTATDIAKFLRASDLDFEKAELKLKMADLIVALADAKIELVDVQELLVEKDKQLAELNEAFESKDELIRFRDAYYKLDESGEAIGVPFCLRCWENDHKKRQLVNDPQARAGRICTSCKHKYEGRLTSEIFPNPK</sequence>
<gene>
    <name evidence="2" type="ORF">LNL84_07820</name>
</gene>